<protein>
    <recommendedName>
        <fullName evidence="3">Phorbol-ester/DAG-type domain-containing protein</fullName>
    </recommendedName>
</protein>
<dbReference type="Proteomes" id="UP001314170">
    <property type="component" value="Unassembled WGS sequence"/>
</dbReference>
<name>A0AAV1QPW2_9ROSI</name>
<dbReference type="EMBL" id="CAWUPB010000027">
    <property type="protein sequence ID" value="CAK7322739.1"/>
    <property type="molecule type" value="Genomic_DNA"/>
</dbReference>
<dbReference type="SUPFAM" id="SSF57889">
    <property type="entry name" value="Cysteine-rich domain"/>
    <property type="match status" value="1"/>
</dbReference>
<proteinExistence type="predicted"/>
<reference evidence="1 2" key="1">
    <citation type="submission" date="2024-01" db="EMBL/GenBank/DDBJ databases">
        <authorList>
            <person name="Waweru B."/>
        </authorList>
    </citation>
    <scope>NUCLEOTIDE SEQUENCE [LARGE SCALE GENOMIC DNA]</scope>
</reference>
<evidence type="ECO:0000313" key="1">
    <source>
        <dbReference type="EMBL" id="CAK7322739.1"/>
    </source>
</evidence>
<sequence length="134" mass="15943">MPFSFNYEYECCACHEMGKFVDYKCFQCNYNLHTKCAILRHRNPLEDLNHRRSRLLESLFDRHTDFALMTTEDVILHIDKVLDACQKILEELDRISKDLGASSIDETLPLQHGNYLKRMKRLNEILEELYTIEI</sequence>
<accession>A0AAV1QPW2</accession>
<comment type="caution">
    <text evidence="1">The sequence shown here is derived from an EMBL/GenBank/DDBJ whole genome shotgun (WGS) entry which is preliminary data.</text>
</comment>
<evidence type="ECO:0000313" key="2">
    <source>
        <dbReference type="Proteomes" id="UP001314170"/>
    </source>
</evidence>
<organism evidence="1 2">
    <name type="scientific">Dovyalis caffra</name>
    <dbReference type="NCBI Taxonomy" id="77055"/>
    <lineage>
        <taxon>Eukaryota</taxon>
        <taxon>Viridiplantae</taxon>
        <taxon>Streptophyta</taxon>
        <taxon>Embryophyta</taxon>
        <taxon>Tracheophyta</taxon>
        <taxon>Spermatophyta</taxon>
        <taxon>Magnoliopsida</taxon>
        <taxon>eudicotyledons</taxon>
        <taxon>Gunneridae</taxon>
        <taxon>Pentapetalae</taxon>
        <taxon>rosids</taxon>
        <taxon>fabids</taxon>
        <taxon>Malpighiales</taxon>
        <taxon>Salicaceae</taxon>
        <taxon>Flacourtieae</taxon>
        <taxon>Dovyalis</taxon>
    </lineage>
</organism>
<dbReference type="InterPro" id="IPR046349">
    <property type="entry name" value="C1-like_sf"/>
</dbReference>
<gene>
    <name evidence="1" type="ORF">DCAF_LOCUS350</name>
</gene>
<dbReference type="AlphaFoldDB" id="A0AAV1QPW2"/>
<keyword evidence="2" id="KW-1185">Reference proteome</keyword>
<evidence type="ECO:0008006" key="3">
    <source>
        <dbReference type="Google" id="ProtNLM"/>
    </source>
</evidence>